<evidence type="ECO:0000259" key="6">
    <source>
        <dbReference type="PROSITE" id="PS50127"/>
    </source>
</evidence>
<sequence>MPHKFRLERLIMSSSSNPTTTTATTAQRRLMRDLRDLTQNPVEGINAAPVSADNIFQWNAILDGPDDSLFEDASFVLTLKFPQDYPNHPPDVKFVTKVFHPNIYMDGSICLDILQQRWSASLDVSTLLVSIRSLLTDPNPASPANSEAAMLYQNHRRDYERRVREYIDQQIMEDEDNDENGDGTSTTDKKNNITATTTTSPPPPSASD</sequence>
<dbReference type="InterPro" id="IPR016135">
    <property type="entry name" value="UBQ-conjugating_enzyme/RWD"/>
</dbReference>
<dbReference type="PROSITE" id="PS50127">
    <property type="entry name" value="UBC_2"/>
    <property type="match status" value="1"/>
</dbReference>
<reference evidence="7" key="1">
    <citation type="submission" date="2021-02" db="EMBL/GenBank/DDBJ databases">
        <authorList>
            <person name="Nowell W R."/>
        </authorList>
    </citation>
    <scope>NUCLEOTIDE SEQUENCE</scope>
</reference>
<evidence type="ECO:0000313" key="7">
    <source>
        <dbReference type="EMBL" id="CAF0841672.1"/>
    </source>
</evidence>
<feature type="region of interest" description="Disordered" evidence="5">
    <location>
        <begin position="167"/>
        <end position="208"/>
    </location>
</feature>
<dbReference type="OrthoDB" id="9984419at2759"/>
<dbReference type="FunFam" id="3.10.110.10:FF:000090">
    <property type="entry name" value="Ubiquitin-conjugating enzyme E2-17 kDa"/>
    <property type="match status" value="1"/>
</dbReference>
<feature type="domain" description="UBC core" evidence="6">
    <location>
        <begin position="25"/>
        <end position="172"/>
    </location>
</feature>
<dbReference type="InterPro" id="IPR023313">
    <property type="entry name" value="UBQ-conjugating_AS"/>
</dbReference>
<keyword evidence="4" id="KW-0067">ATP-binding</keyword>
<evidence type="ECO:0000256" key="3">
    <source>
        <dbReference type="PROSITE-ProRule" id="PRU10133"/>
    </source>
</evidence>
<accession>A0A813VKV2</accession>
<comment type="caution">
    <text evidence="7">The sequence shown here is derived from an EMBL/GenBank/DDBJ whole genome shotgun (WGS) entry which is preliminary data.</text>
</comment>
<dbReference type="EMBL" id="CAJNOJ010000020">
    <property type="protein sequence ID" value="CAF0841672.1"/>
    <property type="molecule type" value="Genomic_DNA"/>
</dbReference>
<feature type="active site" description="Glycyl thioester intermediate" evidence="3">
    <location>
        <position position="110"/>
    </location>
</feature>
<dbReference type="InterPro" id="IPR050113">
    <property type="entry name" value="Ub_conjugating_enzyme"/>
</dbReference>
<keyword evidence="1" id="KW-0808">Transferase</keyword>
<name>A0A813VKV2_ADIRI</name>
<evidence type="ECO:0000256" key="5">
    <source>
        <dbReference type="SAM" id="MobiDB-lite"/>
    </source>
</evidence>
<evidence type="ECO:0000256" key="4">
    <source>
        <dbReference type="RuleBase" id="RU362109"/>
    </source>
</evidence>
<dbReference type="InterPro" id="IPR000608">
    <property type="entry name" value="UBC"/>
</dbReference>
<protein>
    <recommendedName>
        <fullName evidence="6">UBC core domain-containing protein</fullName>
    </recommendedName>
</protein>
<dbReference type="Gene3D" id="3.10.110.10">
    <property type="entry name" value="Ubiquitin Conjugating Enzyme"/>
    <property type="match status" value="1"/>
</dbReference>
<proteinExistence type="inferred from homology"/>
<dbReference type="SUPFAM" id="SSF54495">
    <property type="entry name" value="UBC-like"/>
    <property type="match status" value="1"/>
</dbReference>
<evidence type="ECO:0000313" key="8">
    <source>
        <dbReference type="Proteomes" id="UP000663852"/>
    </source>
</evidence>
<dbReference type="PANTHER" id="PTHR24067">
    <property type="entry name" value="UBIQUITIN-CONJUGATING ENZYME E2"/>
    <property type="match status" value="1"/>
</dbReference>
<evidence type="ECO:0000256" key="2">
    <source>
        <dbReference type="ARBA" id="ARBA00022786"/>
    </source>
</evidence>
<dbReference type="PROSITE" id="PS00183">
    <property type="entry name" value="UBC_1"/>
    <property type="match status" value="1"/>
</dbReference>
<keyword evidence="4" id="KW-0547">Nucleotide-binding</keyword>
<dbReference type="AlphaFoldDB" id="A0A813VKV2"/>
<organism evidence="7 8">
    <name type="scientific">Adineta ricciae</name>
    <name type="common">Rotifer</name>
    <dbReference type="NCBI Taxonomy" id="249248"/>
    <lineage>
        <taxon>Eukaryota</taxon>
        <taxon>Metazoa</taxon>
        <taxon>Spiralia</taxon>
        <taxon>Gnathifera</taxon>
        <taxon>Rotifera</taxon>
        <taxon>Eurotatoria</taxon>
        <taxon>Bdelloidea</taxon>
        <taxon>Adinetida</taxon>
        <taxon>Adinetidae</taxon>
        <taxon>Adineta</taxon>
    </lineage>
</organism>
<gene>
    <name evidence="7" type="ORF">EDS130_LOCUS6866</name>
</gene>
<dbReference type="SMART" id="SM00212">
    <property type="entry name" value="UBCc"/>
    <property type="match status" value="1"/>
</dbReference>
<dbReference type="Pfam" id="PF00179">
    <property type="entry name" value="UQ_con"/>
    <property type="match status" value="1"/>
</dbReference>
<dbReference type="GO" id="GO:0016740">
    <property type="term" value="F:transferase activity"/>
    <property type="evidence" value="ECO:0007669"/>
    <property type="project" value="UniProtKB-KW"/>
</dbReference>
<feature type="compositionally biased region" description="Acidic residues" evidence="5">
    <location>
        <begin position="171"/>
        <end position="181"/>
    </location>
</feature>
<dbReference type="Proteomes" id="UP000663852">
    <property type="component" value="Unassembled WGS sequence"/>
</dbReference>
<evidence type="ECO:0000256" key="1">
    <source>
        <dbReference type="ARBA" id="ARBA00022679"/>
    </source>
</evidence>
<comment type="similarity">
    <text evidence="4">Belongs to the ubiquitin-conjugating enzyme family.</text>
</comment>
<dbReference type="CDD" id="cd23790">
    <property type="entry name" value="UBCc_UBE2A_2B"/>
    <property type="match status" value="1"/>
</dbReference>
<keyword evidence="2 4" id="KW-0833">Ubl conjugation pathway</keyword>
<dbReference type="GO" id="GO:0005524">
    <property type="term" value="F:ATP binding"/>
    <property type="evidence" value="ECO:0007669"/>
    <property type="project" value="UniProtKB-UniRule"/>
</dbReference>